<comment type="caution">
    <text evidence="5">The sequence shown here is derived from an EMBL/GenBank/DDBJ whole genome shotgun (WGS) entry which is preliminary data.</text>
</comment>
<dbReference type="EMBL" id="JBIRWE010000003">
    <property type="protein sequence ID" value="MFI1964581.1"/>
    <property type="molecule type" value="Genomic_DNA"/>
</dbReference>
<keyword evidence="2" id="KW-0288">FMN</keyword>
<dbReference type="Proteomes" id="UP001611548">
    <property type="component" value="Unassembled WGS sequence"/>
</dbReference>
<reference evidence="5 6" key="1">
    <citation type="submission" date="2024-10" db="EMBL/GenBank/DDBJ databases">
        <title>The Natural Products Discovery Center: Release of the First 8490 Sequenced Strains for Exploring Actinobacteria Biosynthetic Diversity.</title>
        <authorList>
            <person name="Kalkreuter E."/>
            <person name="Kautsar S.A."/>
            <person name="Yang D."/>
            <person name="Bader C.D."/>
            <person name="Teijaro C.N."/>
            <person name="Fluegel L."/>
            <person name="Davis C.M."/>
            <person name="Simpson J.R."/>
            <person name="Lauterbach L."/>
            <person name="Steele A.D."/>
            <person name="Gui C."/>
            <person name="Meng S."/>
            <person name="Li G."/>
            <person name="Viehrig K."/>
            <person name="Ye F."/>
            <person name="Su P."/>
            <person name="Kiefer A.F."/>
            <person name="Nichols A."/>
            <person name="Cepeda A.J."/>
            <person name="Yan W."/>
            <person name="Fan B."/>
            <person name="Jiang Y."/>
            <person name="Adhikari A."/>
            <person name="Zheng C.-J."/>
            <person name="Schuster L."/>
            <person name="Cowan T.M."/>
            <person name="Smanski M.J."/>
            <person name="Chevrette M.G."/>
            <person name="De Carvalho L.P.S."/>
            <person name="Shen B."/>
        </authorList>
    </citation>
    <scope>NUCLEOTIDE SEQUENCE [LARGE SCALE GENOMIC DNA]</scope>
    <source>
        <strain evidence="5 6">NPDC020327</strain>
    </source>
</reference>
<dbReference type="RefSeq" id="WP_079100994.1">
    <property type="nucleotide sequence ID" value="NZ_JBIRWE010000003.1"/>
</dbReference>
<evidence type="ECO:0000313" key="5">
    <source>
        <dbReference type="EMBL" id="MFI1964581.1"/>
    </source>
</evidence>
<gene>
    <name evidence="5" type="ORF">ACH429_10740</name>
</gene>
<keyword evidence="3 5" id="KW-0560">Oxidoreductase</keyword>
<keyword evidence="1" id="KW-0285">Flavoprotein</keyword>
<name>A0ABW7US84_9ACTN</name>
<dbReference type="EC" id="1.-.-.-" evidence="5"/>
<evidence type="ECO:0000259" key="4">
    <source>
        <dbReference type="Pfam" id="PF03358"/>
    </source>
</evidence>
<dbReference type="PANTHER" id="PTHR43408">
    <property type="entry name" value="FMN REDUCTASE (NADPH)"/>
    <property type="match status" value="1"/>
</dbReference>
<evidence type="ECO:0000313" key="6">
    <source>
        <dbReference type="Proteomes" id="UP001611548"/>
    </source>
</evidence>
<proteinExistence type="predicted"/>
<dbReference type="InterPro" id="IPR005025">
    <property type="entry name" value="FMN_Rdtase-like_dom"/>
</dbReference>
<feature type="domain" description="NADPH-dependent FMN reductase-like" evidence="4">
    <location>
        <begin position="8"/>
        <end position="147"/>
    </location>
</feature>
<protein>
    <submittedName>
        <fullName evidence="5">NADPH-dependent FMN reductase</fullName>
        <ecNumber evidence="5">1.-.-.-</ecNumber>
    </submittedName>
</protein>
<dbReference type="InterPro" id="IPR029039">
    <property type="entry name" value="Flavoprotein-like_sf"/>
</dbReference>
<evidence type="ECO:0000256" key="3">
    <source>
        <dbReference type="ARBA" id="ARBA00023002"/>
    </source>
</evidence>
<sequence length="199" mass="20809">MIAADPCRILVLTGAAAPFSRTRSVAELVCRATASIGSTSVLRDLAEHTLPLLHTDPDGSSALYDLRTQAEQADGMVWVTPCYHGSYSGLLKNCLDHLHAEALRGKPVGVVTVGASLTAVQASEHLRAVARALGCVTAPTQAVVVDENSTWGKDTDPGARNRITRMIAELHALAGATALLRQCAAIADPLLSIDHGPAT</sequence>
<evidence type="ECO:0000256" key="2">
    <source>
        <dbReference type="ARBA" id="ARBA00022643"/>
    </source>
</evidence>
<dbReference type="Pfam" id="PF03358">
    <property type="entry name" value="FMN_red"/>
    <property type="match status" value="1"/>
</dbReference>
<dbReference type="Gene3D" id="3.40.50.360">
    <property type="match status" value="1"/>
</dbReference>
<dbReference type="InterPro" id="IPR051814">
    <property type="entry name" value="NAD(P)H-dep_FMN_reductase"/>
</dbReference>
<dbReference type="SUPFAM" id="SSF52218">
    <property type="entry name" value="Flavoproteins"/>
    <property type="match status" value="1"/>
</dbReference>
<dbReference type="PANTHER" id="PTHR43408:SF2">
    <property type="entry name" value="FMN REDUCTASE (NADPH)"/>
    <property type="match status" value="1"/>
</dbReference>
<organism evidence="5 6">
    <name type="scientific">Streptomyces pathocidini</name>
    <dbReference type="NCBI Taxonomy" id="1650571"/>
    <lineage>
        <taxon>Bacteria</taxon>
        <taxon>Bacillati</taxon>
        <taxon>Actinomycetota</taxon>
        <taxon>Actinomycetes</taxon>
        <taxon>Kitasatosporales</taxon>
        <taxon>Streptomycetaceae</taxon>
        <taxon>Streptomyces</taxon>
    </lineage>
</organism>
<accession>A0ABW7US84</accession>
<evidence type="ECO:0000256" key="1">
    <source>
        <dbReference type="ARBA" id="ARBA00022630"/>
    </source>
</evidence>
<dbReference type="GO" id="GO:0016491">
    <property type="term" value="F:oxidoreductase activity"/>
    <property type="evidence" value="ECO:0007669"/>
    <property type="project" value="UniProtKB-KW"/>
</dbReference>
<keyword evidence="6" id="KW-1185">Reference proteome</keyword>